<proteinExistence type="predicted"/>
<dbReference type="GO" id="GO:0008010">
    <property type="term" value="F:structural constituent of chitin-based larval cuticle"/>
    <property type="evidence" value="ECO:0007669"/>
    <property type="project" value="TreeGrafter"/>
</dbReference>
<evidence type="ECO:0000256" key="2">
    <source>
        <dbReference type="PROSITE-ProRule" id="PRU00497"/>
    </source>
</evidence>
<name>A0A8J2JNF9_9HEXA</name>
<sequence length="107" mass="11831">MKLFVFLAIVAIIGYAAAAPQGPEVQVLKSTNDINEDGSFSYVLELSDGTFVSQNGRIKNPQETDPEKKILLVEGEYRFTDAKSGETVNVKYVADENGYQPTLSRRK</sequence>
<organism evidence="4 5">
    <name type="scientific">Allacma fusca</name>
    <dbReference type="NCBI Taxonomy" id="39272"/>
    <lineage>
        <taxon>Eukaryota</taxon>
        <taxon>Metazoa</taxon>
        <taxon>Ecdysozoa</taxon>
        <taxon>Arthropoda</taxon>
        <taxon>Hexapoda</taxon>
        <taxon>Collembola</taxon>
        <taxon>Symphypleona</taxon>
        <taxon>Sminthuridae</taxon>
        <taxon>Allacma</taxon>
    </lineage>
</organism>
<keyword evidence="3" id="KW-0732">Signal</keyword>
<dbReference type="OrthoDB" id="7255276at2759"/>
<keyword evidence="5" id="KW-1185">Reference proteome</keyword>
<dbReference type="PANTHER" id="PTHR10380">
    <property type="entry name" value="CUTICLE PROTEIN"/>
    <property type="match status" value="1"/>
</dbReference>
<dbReference type="PANTHER" id="PTHR10380:SF173">
    <property type="entry name" value="CUTICULAR PROTEIN 47EF, ISOFORM C-RELATED"/>
    <property type="match status" value="1"/>
</dbReference>
<keyword evidence="1 2" id="KW-0193">Cuticle</keyword>
<reference evidence="4" key="1">
    <citation type="submission" date="2021-06" db="EMBL/GenBank/DDBJ databases">
        <authorList>
            <person name="Hodson N. C."/>
            <person name="Mongue J. A."/>
            <person name="Jaron S. K."/>
        </authorList>
    </citation>
    <scope>NUCLEOTIDE SEQUENCE</scope>
</reference>
<dbReference type="InterPro" id="IPR050468">
    <property type="entry name" value="Cuticle_Struct_Prot"/>
</dbReference>
<dbReference type="Pfam" id="PF00379">
    <property type="entry name" value="Chitin_bind_4"/>
    <property type="match status" value="1"/>
</dbReference>
<gene>
    <name evidence="4" type="ORF">AFUS01_LOCUS11721</name>
</gene>
<dbReference type="Proteomes" id="UP000708208">
    <property type="component" value="Unassembled WGS sequence"/>
</dbReference>
<feature type="signal peptide" evidence="3">
    <location>
        <begin position="1"/>
        <end position="18"/>
    </location>
</feature>
<dbReference type="PROSITE" id="PS51155">
    <property type="entry name" value="CHIT_BIND_RR_2"/>
    <property type="match status" value="1"/>
</dbReference>
<evidence type="ECO:0000313" key="5">
    <source>
        <dbReference type="Proteomes" id="UP000708208"/>
    </source>
</evidence>
<evidence type="ECO:0000313" key="4">
    <source>
        <dbReference type="EMBL" id="CAG7722592.1"/>
    </source>
</evidence>
<dbReference type="EMBL" id="CAJVCH010090656">
    <property type="protein sequence ID" value="CAG7722592.1"/>
    <property type="molecule type" value="Genomic_DNA"/>
</dbReference>
<comment type="caution">
    <text evidence="4">The sequence shown here is derived from an EMBL/GenBank/DDBJ whole genome shotgun (WGS) entry which is preliminary data.</text>
</comment>
<feature type="chain" id="PRO_5035321576" evidence="3">
    <location>
        <begin position="19"/>
        <end position="107"/>
    </location>
</feature>
<dbReference type="InterPro" id="IPR000618">
    <property type="entry name" value="Insect_cuticle"/>
</dbReference>
<dbReference type="AlphaFoldDB" id="A0A8J2JNF9"/>
<dbReference type="GO" id="GO:0062129">
    <property type="term" value="C:chitin-based extracellular matrix"/>
    <property type="evidence" value="ECO:0007669"/>
    <property type="project" value="TreeGrafter"/>
</dbReference>
<protein>
    <submittedName>
        <fullName evidence="4">Uncharacterized protein</fullName>
    </submittedName>
</protein>
<evidence type="ECO:0000256" key="1">
    <source>
        <dbReference type="ARBA" id="ARBA00022460"/>
    </source>
</evidence>
<evidence type="ECO:0000256" key="3">
    <source>
        <dbReference type="SAM" id="SignalP"/>
    </source>
</evidence>
<accession>A0A8J2JNF9</accession>